<dbReference type="EMBL" id="CACSLK010000214">
    <property type="protein sequence ID" value="CAA0805828.1"/>
    <property type="molecule type" value="Genomic_DNA"/>
</dbReference>
<gene>
    <name evidence="1" type="ORF">SHERM_00743</name>
</gene>
<dbReference type="Proteomes" id="UP001153555">
    <property type="component" value="Unassembled WGS sequence"/>
</dbReference>
<comment type="caution">
    <text evidence="1">The sequence shown here is derived from an EMBL/GenBank/DDBJ whole genome shotgun (WGS) entry which is preliminary data.</text>
</comment>
<protein>
    <submittedName>
        <fullName evidence="1">Uncharacterized protein</fullName>
    </submittedName>
</protein>
<proteinExistence type="predicted"/>
<reference evidence="1" key="1">
    <citation type="submission" date="2019-12" db="EMBL/GenBank/DDBJ databases">
        <authorList>
            <person name="Scholes J."/>
        </authorList>
    </citation>
    <scope>NUCLEOTIDE SEQUENCE</scope>
</reference>
<evidence type="ECO:0000313" key="2">
    <source>
        <dbReference type="Proteomes" id="UP001153555"/>
    </source>
</evidence>
<organism evidence="1 2">
    <name type="scientific">Striga hermonthica</name>
    <name type="common">Purple witchweed</name>
    <name type="synonym">Buchnera hermonthica</name>
    <dbReference type="NCBI Taxonomy" id="68872"/>
    <lineage>
        <taxon>Eukaryota</taxon>
        <taxon>Viridiplantae</taxon>
        <taxon>Streptophyta</taxon>
        <taxon>Embryophyta</taxon>
        <taxon>Tracheophyta</taxon>
        <taxon>Spermatophyta</taxon>
        <taxon>Magnoliopsida</taxon>
        <taxon>eudicotyledons</taxon>
        <taxon>Gunneridae</taxon>
        <taxon>Pentapetalae</taxon>
        <taxon>asterids</taxon>
        <taxon>lamiids</taxon>
        <taxon>Lamiales</taxon>
        <taxon>Orobanchaceae</taxon>
        <taxon>Buchnereae</taxon>
        <taxon>Striga</taxon>
    </lineage>
</organism>
<keyword evidence="2" id="KW-1185">Reference proteome</keyword>
<dbReference type="OrthoDB" id="1888797at2759"/>
<sequence>MRNMHGTFCHDRREVRTRKSMLNFRQQYSHQVWVPAIPSWEKEFCQTIGLFTWGNFLEAKRETIRSPGKIIDWDDSAAKDAFDHAKSAFFAKKFNIDLPNNHAANYPIPGPDSYIDEIKWHDDGVSLDNELELSRAASDDDQKEDGYDHPAIDLSMIKPTGWIDDNDQVYFSSGKVLAGLVIGY</sequence>
<accession>A0A9N7MHN0</accession>
<dbReference type="PANTHER" id="PTHR34567:SF3">
    <property type="entry name" value="FK506-BINDING-LIKE PROTEIN"/>
    <property type="match status" value="1"/>
</dbReference>
<evidence type="ECO:0000313" key="1">
    <source>
        <dbReference type="EMBL" id="CAA0805828.1"/>
    </source>
</evidence>
<dbReference type="PANTHER" id="PTHR34567">
    <property type="entry name" value="FK506-BINDING-LIKE PROTEIN"/>
    <property type="match status" value="1"/>
</dbReference>
<name>A0A9N7MHN0_STRHE</name>
<dbReference type="AlphaFoldDB" id="A0A9N7MHN0"/>